<feature type="transmembrane region" description="Helical" evidence="1">
    <location>
        <begin position="36"/>
        <end position="56"/>
    </location>
</feature>
<name>A0ABD6CT92_9EURY</name>
<dbReference type="EMBL" id="JBHUDK010000019">
    <property type="protein sequence ID" value="MFD1600939.1"/>
    <property type="molecule type" value="Genomic_DNA"/>
</dbReference>
<gene>
    <name evidence="2" type="ORF">ACFSBX_18560</name>
</gene>
<protein>
    <submittedName>
        <fullName evidence="2">CbaC protein</fullName>
    </submittedName>
</protein>
<evidence type="ECO:0000313" key="2">
    <source>
        <dbReference type="EMBL" id="MFD1600939.1"/>
    </source>
</evidence>
<keyword evidence="1" id="KW-0812">Transmembrane</keyword>
<evidence type="ECO:0000313" key="3">
    <source>
        <dbReference type="Proteomes" id="UP001597085"/>
    </source>
</evidence>
<keyword evidence="1" id="KW-0472">Membrane</keyword>
<dbReference type="AlphaFoldDB" id="A0ABD6CT92"/>
<accession>A0ABD6CT92</accession>
<keyword evidence="1" id="KW-1133">Transmembrane helix</keyword>
<comment type="caution">
    <text evidence="2">The sequence shown here is derived from an EMBL/GenBank/DDBJ whole genome shotgun (WGS) entry which is preliminary data.</text>
</comment>
<proteinExistence type="predicted"/>
<sequence length="72" mass="7869">MRRISPALFLVLVAFTVPLAVEFRTFAGFFGIELPFIAVIVFEAVLLAVLTAIYVLGRITPDEEEEEGAATP</sequence>
<reference evidence="2 3" key="1">
    <citation type="journal article" date="2019" name="Int. J. Syst. Evol. Microbiol.">
        <title>The Global Catalogue of Microorganisms (GCM) 10K type strain sequencing project: providing services to taxonomists for standard genome sequencing and annotation.</title>
        <authorList>
            <consortium name="The Broad Institute Genomics Platform"/>
            <consortium name="The Broad Institute Genome Sequencing Center for Infectious Disease"/>
            <person name="Wu L."/>
            <person name="Ma J."/>
        </authorList>
    </citation>
    <scope>NUCLEOTIDE SEQUENCE [LARGE SCALE GENOMIC DNA]</scope>
    <source>
        <strain evidence="2 3">CGMCC 1.12121</strain>
    </source>
</reference>
<evidence type="ECO:0000256" key="1">
    <source>
        <dbReference type="SAM" id="Phobius"/>
    </source>
</evidence>
<organism evidence="2 3">
    <name type="scientific">Halobellus rarus</name>
    <dbReference type="NCBI Taxonomy" id="1126237"/>
    <lineage>
        <taxon>Archaea</taxon>
        <taxon>Methanobacteriati</taxon>
        <taxon>Methanobacteriota</taxon>
        <taxon>Stenosarchaea group</taxon>
        <taxon>Halobacteria</taxon>
        <taxon>Halobacteriales</taxon>
        <taxon>Haloferacaceae</taxon>
        <taxon>Halobellus</taxon>
    </lineage>
</organism>
<dbReference type="Proteomes" id="UP001597085">
    <property type="component" value="Unassembled WGS sequence"/>
</dbReference>
<keyword evidence="3" id="KW-1185">Reference proteome</keyword>
<dbReference type="RefSeq" id="WP_256422828.1">
    <property type="nucleotide sequence ID" value="NZ_JANHDI010000015.1"/>
</dbReference>